<sequence>MSPIETPHAMNPAANPARSTAANVAAGGAMPLARYAAYRRAGDFLFLSGVIAVNPAANLIVKGFGDIPSEAAERIGRTGEFSADIKHGPVLAQSWYVLDSIRRIVEGAGGQMRDVFKLVQYFRNLDHFPLYNQVRKQFFPDDPPASTVVEVSAMLPTPDILIEVEATAWLPQR</sequence>
<dbReference type="CDD" id="cd00448">
    <property type="entry name" value="YjgF_YER057c_UK114_family"/>
    <property type="match status" value="1"/>
</dbReference>
<accession>B9BP33</accession>
<evidence type="ECO:0000313" key="3">
    <source>
        <dbReference type="Proteomes" id="UP000004535"/>
    </source>
</evidence>
<dbReference type="SUPFAM" id="SSF55298">
    <property type="entry name" value="YjgF-like"/>
    <property type="match status" value="1"/>
</dbReference>
<dbReference type="Pfam" id="PF01042">
    <property type="entry name" value="Ribonuc_L-PSP"/>
    <property type="match status" value="1"/>
</dbReference>
<organism evidence="2 3">
    <name type="scientific">Burkholderia multivorans CGD2</name>
    <dbReference type="NCBI Taxonomy" id="513052"/>
    <lineage>
        <taxon>Bacteria</taxon>
        <taxon>Pseudomonadati</taxon>
        <taxon>Pseudomonadota</taxon>
        <taxon>Betaproteobacteria</taxon>
        <taxon>Burkholderiales</taxon>
        <taxon>Burkholderiaceae</taxon>
        <taxon>Burkholderia</taxon>
        <taxon>Burkholderia cepacia complex</taxon>
    </lineage>
</organism>
<dbReference type="GO" id="GO:0019239">
    <property type="term" value="F:deaminase activity"/>
    <property type="evidence" value="ECO:0007669"/>
    <property type="project" value="TreeGrafter"/>
</dbReference>
<proteinExistence type="inferred from homology"/>
<dbReference type="PANTHER" id="PTHR11803:SF58">
    <property type="entry name" value="PROTEIN HMF1-RELATED"/>
    <property type="match status" value="1"/>
</dbReference>
<dbReference type="InterPro" id="IPR006175">
    <property type="entry name" value="YjgF/YER057c/UK114"/>
</dbReference>
<comment type="caution">
    <text evidence="2">The sequence shown here is derived from an EMBL/GenBank/DDBJ whole genome shotgun (WGS) entry which is preliminary data.</text>
</comment>
<name>B9BP33_9BURK</name>
<dbReference type="AlphaFoldDB" id="B9BP33"/>
<evidence type="ECO:0000313" key="2">
    <source>
        <dbReference type="EMBL" id="EEE07351.1"/>
    </source>
</evidence>
<evidence type="ECO:0000256" key="1">
    <source>
        <dbReference type="ARBA" id="ARBA00010552"/>
    </source>
</evidence>
<dbReference type="PANTHER" id="PTHR11803">
    <property type="entry name" value="2-IMINOBUTANOATE/2-IMINOPROPANOATE DEAMINASE RIDA"/>
    <property type="match status" value="1"/>
</dbReference>
<dbReference type="RefSeq" id="WP_006405284.1">
    <property type="nucleotide sequence ID" value="NZ_ACFC01000004.1"/>
</dbReference>
<dbReference type="EMBL" id="ACFC01000004">
    <property type="protein sequence ID" value="EEE07351.1"/>
    <property type="molecule type" value="Genomic_DNA"/>
</dbReference>
<reference evidence="2 3" key="1">
    <citation type="journal article" date="2012" name="J. Bacteriol.">
        <title>Draft Genome Sequence Determination for Cystic Fibrosis and Chronic Granulomatous Disease Burkholderia multivorans Isolates.</title>
        <authorList>
            <person name="Varga J.J."/>
            <person name="Losada L."/>
            <person name="Zelazny A.M."/>
            <person name="Brinkac L."/>
            <person name="Harkins D."/>
            <person name="Radune D."/>
            <person name="Hostetler J."/>
            <person name="Sampaio E.P."/>
            <person name="Ronning C.M."/>
            <person name="Nierman W.C."/>
            <person name="Greenberg D.E."/>
            <person name="Holland S.M."/>
            <person name="Goldberg J.B."/>
        </authorList>
    </citation>
    <scope>NUCLEOTIDE SEQUENCE [LARGE SCALE GENOMIC DNA]</scope>
    <source>
        <strain evidence="2 3">CGD2</strain>
    </source>
</reference>
<dbReference type="InterPro" id="IPR035959">
    <property type="entry name" value="RutC-like_sf"/>
</dbReference>
<gene>
    <name evidence="2" type="ORF">BURMUCGD2_6454</name>
</gene>
<dbReference type="GO" id="GO:0005829">
    <property type="term" value="C:cytosol"/>
    <property type="evidence" value="ECO:0007669"/>
    <property type="project" value="TreeGrafter"/>
</dbReference>
<dbReference type="Proteomes" id="UP000004535">
    <property type="component" value="Unassembled WGS sequence"/>
</dbReference>
<protein>
    <submittedName>
        <fullName evidence="2">Endoribonuclease L-PSP</fullName>
    </submittedName>
</protein>
<comment type="similarity">
    <text evidence="1">Belongs to the RutC family.</text>
</comment>
<dbReference type="Gene3D" id="3.30.1330.40">
    <property type="entry name" value="RutC-like"/>
    <property type="match status" value="1"/>
</dbReference>